<dbReference type="EMBL" id="SRLO01019454">
    <property type="protein sequence ID" value="TNN23186.1"/>
    <property type="molecule type" value="Genomic_DNA"/>
</dbReference>
<protein>
    <submittedName>
        <fullName evidence="2">Uncharacterized protein</fullName>
    </submittedName>
</protein>
<proteinExistence type="predicted"/>
<feature type="compositionally biased region" description="Basic and acidic residues" evidence="1">
    <location>
        <begin position="12"/>
        <end position="24"/>
    </location>
</feature>
<dbReference type="Proteomes" id="UP000314294">
    <property type="component" value="Unassembled WGS sequence"/>
</dbReference>
<comment type="caution">
    <text evidence="2">The sequence shown here is derived from an EMBL/GenBank/DDBJ whole genome shotgun (WGS) entry which is preliminary data.</text>
</comment>
<dbReference type="OrthoDB" id="8960428at2759"/>
<name>A0A4Z2E2P6_9TELE</name>
<gene>
    <name evidence="2" type="ORF">EYF80_066696</name>
</gene>
<organism evidence="2 3">
    <name type="scientific">Liparis tanakae</name>
    <name type="common">Tanaka's snailfish</name>
    <dbReference type="NCBI Taxonomy" id="230148"/>
    <lineage>
        <taxon>Eukaryota</taxon>
        <taxon>Metazoa</taxon>
        <taxon>Chordata</taxon>
        <taxon>Craniata</taxon>
        <taxon>Vertebrata</taxon>
        <taxon>Euteleostomi</taxon>
        <taxon>Actinopterygii</taxon>
        <taxon>Neopterygii</taxon>
        <taxon>Teleostei</taxon>
        <taxon>Neoteleostei</taxon>
        <taxon>Acanthomorphata</taxon>
        <taxon>Eupercaria</taxon>
        <taxon>Perciformes</taxon>
        <taxon>Cottioidei</taxon>
        <taxon>Cottales</taxon>
        <taxon>Liparidae</taxon>
        <taxon>Liparis</taxon>
    </lineage>
</organism>
<feature type="compositionally biased region" description="Polar residues" evidence="1">
    <location>
        <begin position="25"/>
        <end position="37"/>
    </location>
</feature>
<feature type="region of interest" description="Disordered" evidence="1">
    <location>
        <begin position="1"/>
        <end position="45"/>
    </location>
</feature>
<reference evidence="2 3" key="1">
    <citation type="submission" date="2019-03" db="EMBL/GenBank/DDBJ databases">
        <title>First draft genome of Liparis tanakae, snailfish: a comprehensive survey of snailfish specific genes.</title>
        <authorList>
            <person name="Kim W."/>
            <person name="Song I."/>
            <person name="Jeong J.-H."/>
            <person name="Kim D."/>
            <person name="Kim S."/>
            <person name="Ryu S."/>
            <person name="Song J.Y."/>
            <person name="Lee S.K."/>
        </authorList>
    </citation>
    <scope>NUCLEOTIDE SEQUENCE [LARGE SCALE GENOMIC DNA]</scope>
    <source>
        <tissue evidence="2">Muscle</tissue>
    </source>
</reference>
<dbReference type="AlphaFoldDB" id="A0A4Z2E2P6"/>
<accession>A0A4Z2E2P6</accession>
<evidence type="ECO:0000256" key="1">
    <source>
        <dbReference type="SAM" id="MobiDB-lite"/>
    </source>
</evidence>
<evidence type="ECO:0000313" key="2">
    <source>
        <dbReference type="EMBL" id="TNN23186.1"/>
    </source>
</evidence>
<keyword evidence="3" id="KW-1185">Reference proteome</keyword>
<sequence length="45" mass="4906">MIPPANMIQDESGGKEDERDRHETPNSPSANASQQETKVGPSCCY</sequence>
<evidence type="ECO:0000313" key="3">
    <source>
        <dbReference type="Proteomes" id="UP000314294"/>
    </source>
</evidence>